<keyword evidence="1" id="KW-0812">Transmembrane</keyword>
<dbReference type="Pfam" id="PF06030">
    <property type="entry name" value="WxLIP_PGBD"/>
    <property type="match status" value="1"/>
</dbReference>
<reference evidence="5 7" key="2">
    <citation type="submission" date="2013-03" db="EMBL/GenBank/DDBJ databases">
        <title>The Genome Sequence of Enterococcus haemoperoxidus BAA-382 (PacBio/Illumina hybrid assembly).</title>
        <authorList>
            <consortium name="The Broad Institute Genomics Platform"/>
            <consortium name="The Broad Institute Genome Sequencing Center for Infectious Disease"/>
            <person name="Earl A."/>
            <person name="Russ C."/>
            <person name="Gilmore M."/>
            <person name="Surin D."/>
            <person name="Walker B."/>
            <person name="Young S."/>
            <person name="Zeng Q."/>
            <person name="Gargeya S."/>
            <person name="Fitzgerald M."/>
            <person name="Haas B."/>
            <person name="Abouelleil A."/>
            <person name="Allen A.W."/>
            <person name="Alvarado L."/>
            <person name="Arachchi H.M."/>
            <person name="Berlin A.M."/>
            <person name="Chapman S.B."/>
            <person name="Gainer-Dewar J."/>
            <person name="Goldberg J."/>
            <person name="Griggs A."/>
            <person name="Gujja S."/>
            <person name="Hansen M."/>
            <person name="Howarth C."/>
            <person name="Imamovic A."/>
            <person name="Ireland A."/>
            <person name="Larimer J."/>
            <person name="McCowan C."/>
            <person name="Murphy C."/>
            <person name="Pearson M."/>
            <person name="Poon T.W."/>
            <person name="Priest M."/>
            <person name="Roberts A."/>
            <person name="Saif S."/>
            <person name="Shea T."/>
            <person name="Sisk P."/>
            <person name="Sykes S."/>
            <person name="Wortman J."/>
            <person name="Nusbaum C."/>
            <person name="Birren B."/>
        </authorList>
    </citation>
    <scope>NUCLEOTIDE SEQUENCE [LARGE SCALE GENOMIC DNA]</scope>
    <source>
        <strain evidence="5 7">ATCC BAA-382</strain>
    </source>
</reference>
<dbReference type="EMBL" id="AJAR01000016">
    <property type="protein sequence ID" value="EOH96676.1"/>
    <property type="molecule type" value="Genomic_DNA"/>
</dbReference>
<sequence>MKLMYEKILYCLFLGIACLFICPTIVFSDESAKNPIKDFSYEVVFPENQQNKNVGYYDLLMKPGEKQTIQLKMHNISDKPLKVAIDLNSAKTNGNGVIEYGPTDLKKDVSLNYDLAQIMTGPKEVTLKPNSTEIVEFVITLPEVAFEGYLAGGIQLKPIVKEEHSQEESIIINKFAFLIGVLIHESNTEKIKPVLKLNDVSLKLKDGSYSLFVDLSNTKGVFVEKMAAAINIRKNNSSKNLIKFNKQDMRMAPNSAIAIPVSLQNQKITAGEYTADIRITTADGGNWTWVKNFTFTRIEAEQINRHINQNDQSYFSGWWVLLFSTLLIITLLLFFLRKKKRSA</sequence>
<dbReference type="Pfam" id="PF11797">
    <property type="entry name" value="WxLIP_HBD"/>
    <property type="match status" value="1"/>
</dbReference>
<proteinExistence type="predicted"/>
<keyword evidence="1" id="KW-1133">Transmembrane helix</keyword>
<evidence type="ECO:0000259" key="3">
    <source>
        <dbReference type="Pfam" id="PF11797"/>
    </source>
</evidence>
<dbReference type="Proteomes" id="UP000014197">
    <property type="component" value="Unassembled WGS sequence"/>
</dbReference>
<dbReference type="InterPro" id="IPR021759">
    <property type="entry name" value="WxLIP_HBD"/>
</dbReference>
<dbReference type="eggNOG" id="COG4072">
    <property type="taxonomic scope" value="Bacteria"/>
</dbReference>
<dbReference type="STRING" id="155618.RV06_GL000909"/>
<evidence type="ECO:0000313" key="5">
    <source>
        <dbReference type="EMBL" id="EOT60172.1"/>
    </source>
</evidence>
<evidence type="ECO:0000256" key="1">
    <source>
        <dbReference type="SAM" id="Phobius"/>
    </source>
</evidence>
<keyword evidence="7" id="KW-1185">Reference proteome</keyword>
<protein>
    <submittedName>
        <fullName evidence="4">Uncharacterized protein</fullName>
    </submittedName>
</protein>
<feature type="domain" description="WxL Interacting Protein host binding" evidence="3">
    <location>
        <begin position="168"/>
        <end position="305"/>
    </location>
</feature>
<evidence type="ECO:0000259" key="2">
    <source>
        <dbReference type="Pfam" id="PF06030"/>
    </source>
</evidence>
<organism evidence="4 6">
    <name type="scientific">Enterococcus haemoperoxidus ATCC BAA-382</name>
    <dbReference type="NCBI Taxonomy" id="1158608"/>
    <lineage>
        <taxon>Bacteria</taxon>
        <taxon>Bacillati</taxon>
        <taxon>Bacillota</taxon>
        <taxon>Bacilli</taxon>
        <taxon>Lactobacillales</taxon>
        <taxon>Enterococcaceae</taxon>
        <taxon>Enterococcus</taxon>
    </lineage>
</organism>
<dbReference type="EMBL" id="ASVY01000003">
    <property type="protein sequence ID" value="EOT60172.1"/>
    <property type="molecule type" value="Genomic_DNA"/>
</dbReference>
<evidence type="ECO:0000313" key="6">
    <source>
        <dbReference type="Proteomes" id="UP000013858"/>
    </source>
</evidence>
<reference evidence="4 6" key="1">
    <citation type="submission" date="2013-02" db="EMBL/GenBank/DDBJ databases">
        <title>The Genome Sequence of Enterococcus haemoperoxidus BAA-382.</title>
        <authorList>
            <consortium name="The Broad Institute Genome Sequencing Platform"/>
            <consortium name="The Broad Institute Genome Sequencing Center for Infectious Disease"/>
            <person name="Earl A.M."/>
            <person name="Gilmore M.S."/>
            <person name="Lebreton F."/>
            <person name="Walker B."/>
            <person name="Young S.K."/>
            <person name="Zeng Q."/>
            <person name="Gargeya S."/>
            <person name="Fitzgerald M."/>
            <person name="Haas B."/>
            <person name="Abouelleil A."/>
            <person name="Alvarado L."/>
            <person name="Arachchi H.M."/>
            <person name="Berlin A.M."/>
            <person name="Chapman S.B."/>
            <person name="Dewar J."/>
            <person name="Goldberg J."/>
            <person name="Griggs A."/>
            <person name="Gujja S."/>
            <person name="Hansen M."/>
            <person name="Howarth C."/>
            <person name="Imamovic A."/>
            <person name="Larimer J."/>
            <person name="McCowan C."/>
            <person name="Murphy C."/>
            <person name="Neiman D."/>
            <person name="Pearson M."/>
            <person name="Priest M."/>
            <person name="Roberts A."/>
            <person name="Saif S."/>
            <person name="Shea T."/>
            <person name="Sisk P."/>
            <person name="Sykes S."/>
            <person name="Wortman J."/>
            <person name="Nusbaum C."/>
            <person name="Birren B."/>
        </authorList>
    </citation>
    <scope>NUCLEOTIDE SEQUENCE [LARGE SCALE GENOMIC DNA]</scope>
    <source>
        <strain evidence="4 6">ATCC BAA-382</strain>
    </source>
</reference>
<comment type="caution">
    <text evidence="4">The sequence shown here is derived from an EMBL/GenBank/DDBJ whole genome shotgun (WGS) entry which is preliminary data.</text>
</comment>
<keyword evidence="1" id="KW-0472">Membrane</keyword>
<gene>
    <name evidence="5" type="ORF">I583_02807</name>
    <name evidence="4" type="ORF">UAW_01841</name>
</gene>
<feature type="transmembrane region" description="Helical" evidence="1">
    <location>
        <begin position="317"/>
        <end position="336"/>
    </location>
</feature>
<evidence type="ECO:0000313" key="7">
    <source>
        <dbReference type="Proteomes" id="UP000014197"/>
    </source>
</evidence>
<dbReference type="Proteomes" id="UP000013858">
    <property type="component" value="Unassembled WGS sequence"/>
</dbReference>
<dbReference type="PROSITE" id="PS51257">
    <property type="entry name" value="PROKAR_LIPOPROTEIN"/>
    <property type="match status" value="1"/>
</dbReference>
<name>R2SV36_9ENTE</name>
<evidence type="ECO:0000313" key="4">
    <source>
        <dbReference type="EMBL" id="EOH96676.1"/>
    </source>
</evidence>
<accession>R2SV36</accession>
<dbReference type="AlphaFoldDB" id="R2SV36"/>
<dbReference type="InterPro" id="IPR010317">
    <property type="entry name" value="WxLIP_PGBD"/>
</dbReference>
<feature type="domain" description="WxL Interacting Protein peptidoglycan binding" evidence="2">
    <location>
        <begin position="39"/>
        <end position="157"/>
    </location>
</feature>
<dbReference type="PATRIC" id="fig|1158608.3.peg.1816"/>